<protein>
    <submittedName>
        <fullName evidence="5">3-oxoacyl-(Acyl-carrier-protein) reductase</fullName>
        <ecNumber evidence="5">1.1.1.100</ecNumber>
    </submittedName>
</protein>
<keyword evidence="6" id="KW-1185">Reference proteome</keyword>
<proteinExistence type="inferred from homology"/>
<evidence type="ECO:0000256" key="3">
    <source>
        <dbReference type="RuleBase" id="RU000363"/>
    </source>
</evidence>
<dbReference type="AlphaFoldDB" id="F4KTU7"/>
<organism evidence="5 6">
    <name type="scientific">Haliscomenobacter hydrossis (strain ATCC 27775 / DSM 1100 / LMG 10767 / O)</name>
    <dbReference type="NCBI Taxonomy" id="760192"/>
    <lineage>
        <taxon>Bacteria</taxon>
        <taxon>Pseudomonadati</taxon>
        <taxon>Bacteroidota</taxon>
        <taxon>Saprospiria</taxon>
        <taxon>Saprospirales</taxon>
        <taxon>Haliscomenobacteraceae</taxon>
        <taxon>Haliscomenobacter</taxon>
    </lineage>
</organism>
<feature type="domain" description="Ketoreductase" evidence="4">
    <location>
        <begin position="3"/>
        <end position="174"/>
    </location>
</feature>
<dbReference type="HOGENOM" id="CLU_010194_2_9_10"/>
<comment type="similarity">
    <text evidence="1 3">Belongs to the short-chain dehydrogenases/reductases (SDR) family.</text>
</comment>
<dbReference type="Gene3D" id="3.40.50.720">
    <property type="entry name" value="NAD(P)-binding Rossmann-like Domain"/>
    <property type="match status" value="1"/>
</dbReference>
<dbReference type="Proteomes" id="UP000008461">
    <property type="component" value="Chromosome"/>
</dbReference>
<name>F4KTU7_HALH1</name>
<dbReference type="PANTHER" id="PTHR44169">
    <property type="entry name" value="NADPH-DEPENDENT 1-ACYLDIHYDROXYACETONE PHOSPHATE REDUCTASE"/>
    <property type="match status" value="1"/>
</dbReference>
<dbReference type="InterPro" id="IPR057326">
    <property type="entry name" value="KR_dom"/>
</dbReference>
<dbReference type="PROSITE" id="PS00061">
    <property type="entry name" value="ADH_SHORT"/>
    <property type="match status" value="1"/>
</dbReference>
<dbReference type="CDD" id="cd05374">
    <property type="entry name" value="17beta-HSD-like_SDR_c"/>
    <property type="match status" value="1"/>
</dbReference>
<evidence type="ECO:0000313" key="5">
    <source>
        <dbReference type="EMBL" id="AEE48091.1"/>
    </source>
</evidence>
<evidence type="ECO:0000259" key="4">
    <source>
        <dbReference type="SMART" id="SM00822"/>
    </source>
</evidence>
<reference evidence="5 6" key="1">
    <citation type="journal article" date="2011" name="Stand. Genomic Sci.">
        <title>Complete genome sequence of Haliscomenobacter hydrossis type strain (O).</title>
        <authorList>
            <consortium name="US DOE Joint Genome Institute (JGI-PGF)"/>
            <person name="Daligault H."/>
            <person name="Lapidus A."/>
            <person name="Zeytun A."/>
            <person name="Nolan M."/>
            <person name="Lucas S."/>
            <person name="Del Rio T.G."/>
            <person name="Tice H."/>
            <person name="Cheng J.F."/>
            <person name="Tapia R."/>
            <person name="Han C."/>
            <person name="Goodwin L."/>
            <person name="Pitluck S."/>
            <person name="Liolios K."/>
            <person name="Pagani I."/>
            <person name="Ivanova N."/>
            <person name="Huntemann M."/>
            <person name="Mavromatis K."/>
            <person name="Mikhailova N."/>
            <person name="Pati A."/>
            <person name="Chen A."/>
            <person name="Palaniappan K."/>
            <person name="Land M."/>
            <person name="Hauser L."/>
            <person name="Brambilla E.M."/>
            <person name="Rohde M."/>
            <person name="Verbarg S."/>
            <person name="Goker M."/>
            <person name="Bristow J."/>
            <person name="Eisen J.A."/>
            <person name="Markowitz V."/>
            <person name="Hugenholtz P."/>
            <person name="Kyrpides N.C."/>
            <person name="Klenk H.P."/>
            <person name="Woyke T."/>
        </authorList>
    </citation>
    <scope>NUCLEOTIDE SEQUENCE [LARGE SCALE GENOMIC DNA]</scope>
    <source>
        <strain evidence="6">ATCC 27775 / DSM 1100 / LMG 10767 / O</strain>
    </source>
</reference>
<dbReference type="PRINTS" id="PR00081">
    <property type="entry name" value="GDHRDH"/>
</dbReference>
<dbReference type="SMART" id="SM00822">
    <property type="entry name" value="PKS_KR"/>
    <property type="match status" value="1"/>
</dbReference>
<dbReference type="SUPFAM" id="SSF51735">
    <property type="entry name" value="NAD(P)-binding Rossmann-fold domains"/>
    <property type="match status" value="1"/>
</dbReference>
<evidence type="ECO:0000313" key="6">
    <source>
        <dbReference type="Proteomes" id="UP000008461"/>
    </source>
</evidence>
<sequence length="265" mass="28829">MKKVALVTGASSGLGEALASLLAQKGYIVYGTSRKPTEENRFKLLIMDVQDEASVQAAVAQILREQGQIDVLINNAGVGIAGPLEVMSINSIQQAFDTNVFGLIRVIQAVLPSMREAKTGKIINISSIAAEVALPYRAVYSASKAAVDRITEALRLEVERFGIQVCSIQCGDIQTAITAHRIMEYASDNPAYNTVFAKVAQNMNDGVSKGSTAEYMATEIIKLLDKNHLQKIYPIGKSYQKLSLTLKRLLSGRLFEKIIKGYTQS</sequence>
<dbReference type="STRING" id="760192.Halhy_0178"/>
<dbReference type="PANTHER" id="PTHR44169:SF6">
    <property type="entry name" value="NADPH-DEPENDENT 1-ACYLDIHYDROXYACETONE PHOSPHATE REDUCTASE"/>
    <property type="match status" value="1"/>
</dbReference>
<accession>F4KTU7</accession>
<dbReference type="KEGG" id="hhy:Halhy_0178"/>
<dbReference type="InterPro" id="IPR036291">
    <property type="entry name" value="NAD(P)-bd_dom_sf"/>
</dbReference>
<dbReference type="InterPro" id="IPR020904">
    <property type="entry name" value="Sc_DH/Rdtase_CS"/>
</dbReference>
<dbReference type="InterPro" id="IPR002347">
    <property type="entry name" value="SDR_fam"/>
</dbReference>
<dbReference type="PRINTS" id="PR00080">
    <property type="entry name" value="SDRFAMILY"/>
</dbReference>
<dbReference type="EC" id="1.1.1.100" evidence="5"/>
<dbReference type="GO" id="GO:0004316">
    <property type="term" value="F:3-oxoacyl-[acyl-carrier-protein] reductase (NADPH) activity"/>
    <property type="evidence" value="ECO:0007669"/>
    <property type="project" value="UniProtKB-EC"/>
</dbReference>
<evidence type="ECO:0000256" key="2">
    <source>
        <dbReference type="ARBA" id="ARBA00023002"/>
    </source>
</evidence>
<reference key="2">
    <citation type="submission" date="2011-04" db="EMBL/GenBank/DDBJ databases">
        <title>Complete sequence of chromosome of Haliscomenobacter hydrossis DSM 1100.</title>
        <authorList>
            <consortium name="US DOE Joint Genome Institute (JGI-PGF)"/>
            <person name="Lucas S."/>
            <person name="Han J."/>
            <person name="Lapidus A."/>
            <person name="Bruce D."/>
            <person name="Goodwin L."/>
            <person name="Pitluck S."/>
            <person name="Peters L."/>
            <person name="Kyrpides N."/>
            <person name="Mavromatis K."/>
            <person name="Ivanova N."/>
            <person name="Ovchinnikova G."/>
            <person name="Pagani I."/>
            <person name="Daligault H."/>
            <person name="Detter J.C."/>
            <person name="Han C."/>
            <person name="Land M."/>
            <person name="Hauser L."/>
            <person name="Markowitz V."/>
            <person name="Cheng J.-F."/>
            <person name="Hugenholtz P."/>
            <person name="Woyke T."/>
            <person name="Wu D."/>
            <person name="Verbarg S."/>
            <person name="Frueling A."/>
            <person name="Brambilla E."/>
            <person name="Klenk H.-P."/>
            <person name="Eisen J.A."/>
        </authorList>
    </citation>
    <scope>NUCLEOTIDE SEQUENCE</scope>
    <source>
        <strain>DSM 1100</strain>
    </source>
</reference>
<gene>
    <name evidence="5" type="ordered locus">Halhy_0178</name>
</gene>
<dbReference type="RefSeq" id="WP_013762655.1">
    <property type="nucleotide sequence ID" value="NC_015510.1"/>
</dbReference>
<dbReference type="EMBL" id="CP002691">
    <property type="protein sequence ID" value="AEE48091.1"/>
    <property type="molecule type" value="Genomic_DNA"/>
</dbReference>
<evidence type="ECO:0000256" key="1">
    <source>
        <dbReference type="ARBA" id="ARBA00006484"/>
    </source>
</evidence>
<keyword evidence="2 5" id="KW-0560">Oxidoreductase</keyword>
<dbReference type="eggNOG" id="COG4221">
    <property type="taxonomic scope" value="Bacteria"/>
</dbReference>
<dbReference type="OrthoDB" id="9786056at2"/>
<dbReference type="Pfam" id="PF00106">
    <property type="entry name" value="adh_short"/>
    <property type="match status" value="1"/>
</dbReference>